<dbReference type="Gene3D" id="3.40.47.10">
    <property type="match status" value="1"/>
</dbReference>
<dbReference type="CDD" id="cd00829">
    <property type="entry name" value="SCP-x_thiolase"/>
    <property type="match status" value="1"/>
</dbReference>
<dbReference type="EMBL" id="CP006704">
    <property type="protein sequence ID" value="AIJ48557.1"/>
    <property type="molecule type" value="Genomic_DNA"/>
</dbReference>
<evidence type="ECO:0000313" key="3">
    <source>
        <dbReference type="Proteomes" id="UP000028782"/>
    </source>
</evidence>
<evidence type="ECO:0000259" key="1">
    <source>
        <dbReference type="Pfam" id="PF22691"/>
    </source>
</evidence>
<dbReference type="RefSeq" id="WP_200879574.1">
    <property type="nucleotide sequence ID" value="NZ_CP006704.1"/>
</dbReference>
<dbReference type="InterPro" id="IPR002155">
    <property type="entry name" value="Thiolase"/>
</dbReference>
<proteinExistence type="predicted"/>
<dbReference type="HOGENOM" id="CLU_035425_2_0_4"/>
<dbReference type="GO" id="GO:0003988">
    <property type="term" value="F:acetyl-CoA C-acyltransferase activity"/>
    <property type="evidence" value="ECO:0007669"/>
    <property type="project" value="UniProtKB-ARBA"/>
</dbReference>
<dbReference type="AlphaFoldDB" id="A0A076PYV8"/>
<evidence type="ECO:0000313" key="2">
    <source>
        <dbReference type="EMBL" id="AIJ48557.1"/>
    </source>
</evidence>
<dbReference type="PANTHER" id="PTHR42870:SF1">
    <property type="entry name" value="NON-SPECIFIC LIPID-TRANSFER PROTEIN-LIKE 2"/>
    <property type="match status" value="1"/>
</dbReference>
<feature type="domain" description="Thiolase C-terminal" evidence="1">
    <location>
        <begin position="269"/>
        <end position="391"/>
    </location>
</feature>
<reference evidence="2 3" key="1">
    <citation type="journal article" date="2014" name="Genome Announc.">
        <title>Complete Genome Sequence of Polychlorinated Biphenyl Degrader Comamonas testosteroni TK102 (NBRC 109938).</title>
        <authorList>
            <person name="Fukuda K."/>
            <person name="Hosoyama A."/>
            <person name="Tsuchikane K."/>
            <person name="Ohji S."/>
            <person name="Yamazoe A."/>
            <person name="Fujita N."/>
            <person name="Shintani M."/>
            <person name="Kimbara K."/>
        </authorList>
    </citation>
    <scope>NUCLEOTIDE SEQUENCE [LARGE SCALE GENOMIC DNA]</scope>
    <source>
        <strain evidence="2">TK102</strain>
    </source>
</reference>
<gene>
    <name evidence="2" type="ORF">O987_22355</name>
</gene>
<accession>A0A076PYV8</accession>
<dbReference type="Proteomes" id="UP000028782">
    <property type="component" value="Chromosome"/>
</dbReference>
<dbReference type="Pfam" id="PF22691">
    <property type="entry name" value="Thiolase_C_1"/>
    <property type="match status" value="1"/>
</dbReference>
<organism evidence="2 3">
    <name type="scientific">Comamonas testosteroni TK102</name>
    <dbReference type="NCBI Taxonomy" id="1392005"/>
    <lineage>
        <taxon>Bacteria</taxon>
        <taxon>Pseudomonadati</taxon>
        <taxon>Pseudomonadota</taxon>
        <taxon>Betaproteobacteria</taxon>
        <taxon>Burkholderiales</taxon>
        <taxon>Comamonadaceae</taxon>
        <taxon>Comamonas</taxon>
    </lineage>
</organism>
<sequence>MMFDHLYEKNVAIAGVGQSEVARPSDKSAMRLTLDACLEAIADAGLTREDIDGVACWPGDNNNGNSFSPVGPNALIGTMGLHVNWYGGGYEGPGPLAGVINGAMAIAAGLCRHVLVFRTITEASARRLDKNANALSNKTAGRDSSFFWQWYTPYEVHSAINLMAMYAQRHFHEYGTTPEQLAQIALTCRANAVLNPKAVYRTPMTMDDYLTSRMISTPLRMFDCDVHCDGATAIVLSRMDAARHDPNPPIRLEAIGSALHQPWSWDQVSLTGGASIDAARMMWQRTDLKPADVRSAQLYDGFSILTLLWLEALGLCPVGESGRFVEGGARIARDGALPVNTNGGQLSGGRTHGLGYVHEACTQLWGRAGLRQIAPHQVAVAAAGGGPLAGSLLLVRE</sequence>
<dbReference type="InterPro" id="IPR016039">
    <property type="entry name" value="Thiolase-like"/>
</dbReference>
<dbReference type="PANTHER" id="PTHR42870">
    <property type="entry name" value="ACETYL-COA C-ACETYLTRANSFERASE"/>
    <property type="match status" value="1"/>
</dbReference>
<name>A0A076PYV8_COMTE</name>
<dbReference type="PIRSF" id="PIRSF000429">
    <property type="entry name" value="Ac-CoA_Ac_transf"/>
    <property type="match status" value="1"/>
</dbReference>
<dbReference type="InterPro" id="IPR055140">
    <property type="entry name" value="Thiolase_C_2"/>
</dbReference>
<dbReference type="KEGG" id="ctes:O987_22355"/>
<dbReference type="SUPFAM" id="SSF53901">
    <property type="entry name" value="Thiolase-like"/>
    <property type="match status" value="2"/>
</dbReference>
<protein>
    <submittedName>
        <fullName evidence="2">DitF protein</fullName>
    </submittedName>
</protein>